<comment type="subcellular location">
    <subcellularLocation>
        <location evidence="9">Endomembrane system</location>
        <topology evidence="9">Single-pass membrane protein</topology>
    </subcellularLocation>
    <subcellularLocation>
        <location evidence="1">Membrane</location>
        <topology evidence="1">Single-pass type II membrane protein</topology>
    </subcellularLocation>
</comment>
<dbReference type="Proteomes" id="UP001642483">
    <property type="component" value="Unassembled WGS sequence"/>
</dbReference>
<feature type="domain" description="Fringe-like glycosyltransferase" evidence="10">
    <location>
        <begin position="52"/>
        <end position="209"/>
    </location>
</feature>
<gene>
    <name evidence="11" type="ORF">CVLEPA_LOCUS13129</name>
</gene>
<keyword evidence="8" id="KW-0472">Membrane</keyword>
<proteinExistence type="inferred from homology"/>
<evidence type="ECO:0000256" key="3">
    <source>
        <dbReference type="ARBA" id="ARBA00022676"/>
    </source>
</evidence>
<dbReference type="PROSITE" id="PS51257">
    <property type="entry name" value="PROKAR_LIPOPROTEIN"/>
    <property type="match status" value="1"/>
</dbReference>
<keyword evidence="12" id="KW-1185">Reference proteome</keyword>
<keyword evidence="4" id="KW-0808">Transferase</keyword>
<reference evidence="11 12" key="1">
    <citation type="submission" date="2024-02" db="EMBL/GenBank/DDBJ databases">
        <authorList>
            <person name="Daric V."/>
            <person name="Darras S."/>
        </authorList>
    </citation>
    <scope>NUCLEOTIDE SEQUENCE [LARGE SCALE GENOMIC DNA]</scope>
</reference>
<keyword evidence="3" id="KW-0328">Glycosyltransferase</keyword>
<keyword evidence="7" id="KW-1133">Transmembrane helix</keyword>
<dbReference type="Pfam" id="PF02434">
    <property type="entry name" value="Fringe"/>
    <property type="match status" value="1"/>
</dbReference>
<dbReference type="InterPro" id="IPR003378">
    <property type="entry name" value="Fringe-like_glycosylTrfase"/>
</dbReference>
<accession>A0ABP0FWX6</accession>
<sequence>MKIRRFGVRGFFTSIGFLSVLACCVIAGGKLSWGNFIFQFHKFVGEAARTPHLSFEDILITIKTSRKNHEGRINLLLDTWLKPALPQVYLITDELDNVTQEKTGDHLIGTSCGSTYHRDHLCCKTGAEFDVFFAKNQRWWCHFDDDNYVNTARLVALLDNFNSRESFYVGKRSRYPGEYMDYKGHPYVFGTGGAGYCISRVLAQLMAPKVR</sequence>
<comment type="caution">
    <text evidence="11">The sequence shown here is derived from an EMBL/GenBank/DDBJ whole genome shotgun (WGS) entry which is preliminary data.</text>
</comment>
<evidence type="ECO:0000256" key="4">
    <source>
        <dbReference type="ARBA" id="ARBA00022679"/>
    </source>
</evidence>
<evidence type="ECO:0000256" key="2">
    <source>
        <dbReference type="ARBA" id="ARBA00008661"/>
    </source>
</evidence>
<evidence type="ECO:0000256" key="7">
    <source>
        <dbReference type="ARBA" id="ARBA00022989"/>
    </source>
</evidence>
<evidence type="ECO:0000256" key="5">
    <source>
        <dbReference type="ARBA" id="ARBA00022692"/>
    </source>
</evidence>
<evidence type="ECO:0000256" key="9">
    <source>
        <dbReference type="ARBA" id="ARBA00037847"/>
    </source>
</evidence>
<evidence type="ECO:0000256" key="6">
    <source>
        <dbReference type="ARBA" id="ARBA00022968"/>
    </source>
</evidence>
<evidence type="ECO:0000313" key="12">
    <source>
        <dbReference type="Proteomes" id="UP001642483"/>
    </source>
</evidence>
<keyword evidence="5" id="KW-0812">Transmembrane</keyword>
<evidence type="ECO:0000256" key="8">
    <source>
        <dbReference type="ARBA" id="ARBA00023136"/>
    </source>
</evidence>
<keyword evidence="6" id="KW-0735">Signal-anchor</keyword>
<protein>
    <recommendedName>
        <fullName evidence="10">Fringe-like glycosyltransferase domain-containing protein</fullName>
    </recommendedName>
</protein>
<comment type="similarity">
    <text evidence="2">Belongs to the glycosyltransferase 31 family.</text>
</comment>
<dbReference type="PANTHER" id="PTHR10811">
    <property type="entry name" value="FRINGE-RELATED"/>
    <property type="match status" value="1"/>
</dbReference>
<name>A0ABP0FWX6_CLALP</name>
<dbReference type="EMBL" id="CAWYQH010000090">
    <property type="protein sequence ID" value="CAK8682470.1"/>
    <property type="molecule type" value="Genomic_DNA"/>
</dbReference>
<evidence type="ECO:0000313" key="11">
    <source>
        <dbReference type="EMBL" id="CAK8682470.1"/>
    </source>
</evidence>
<dbReference type="Gene3D" id="3.90.550.50">
    <property type="match status" value="1"/>
</dbReference>
<evidence type="ECO:0000256" key="1">
    <source>
        <dbReference type="ARBA" id="ARBA00004606"/>
    </source>
</evidence>
<organism evidence="11 12">
    <name type="scientific">Clavelina lepadiformis</name>
    <name type="common">Light-bulb sea squirt</name>
    <name type="synonym">Ascidia lepadiformis</name>
    <dbReference type="NCBI Taxonomy" id="159417"/>
    <lineage>
        <taxon>Eukaryota</taxon>
        <taxon>Metazoa</taxon>
        <taxon>Chordata</taxon>
        <taxon>Tunicata</taxon>
        <taxon>Ascidiacea</taxon>
        <taxon>Aplousobranchia</taxon>
        <taxon>Clavelinidae</taxon>
        <taxon>Clavelina</taxon>
    </lineage>
</organism>
<evidence type="ECO:0000259" key="10">
    <source>
        <dbReference type="Pfam" id="PF02434"/>
    </source>
</evidence>